<keyword evidence="6" id="KW-0742">SOS response</keyword>
<dbReference type="SMART" id="SM00278">
    <property type="entry name" value="HhH1"/>
    <property type="match status" value="2"/>
</dbReference>
<dbReference type="InterPro" id="IPR000305">
    <property type="entry name" value="GIY-YIG_endonuc"/>
</dbReference>
<dbReference type="Pfam" id="PF01541">
    <property type="entry name" value="GIY-YIG"/>
    <property type="match status" value="1"/>
</dbReference>
<dbReference type="Gene3D" id="4.10.860.10">
    <property type="entry name" value="UVR domain"/>
    <property type="match status" value="1"/>
</dbReference>
<dbReference type="InterPro" id="IPR036876">
    <property type="entry name" value="UVR_dom_sf"/>
</dbReference>
<dbReference type="PROSITE" id="PS50165">
    <property type="entry name" value="UVRC"/>
    <property type="match status" value="1"/>
</dbReference>
<comment type="subunit">
    <text evidence="6">Interacts with UvrB in an incision complex.</text>
</comment>
<organism evidence="12 13">
    <name type="scientific">Actinomadura macrotermitis</name>
    <dbReference type="NCBI Taxonomy" id="2585200"/>
    <lineage>
        <taxon>Bacteria</taxon>
        <taxon>Bacillati</taxon>
        <taxon>Actinomycetota</taxon>
        <taxon>Actinomycetes</taxon>
        <taxon>Streptosporangiales</taxon>
        <taxon>Thermomonosporaceae</taxon>
        <taxon>Actinomadura</taxon>
    </lineage>
</organism>
<dbReference type="InterPro" id="IPR010994">
    <property type="entry name" value="RuvA_2-like"/>
</dbReference>
<dbReference type="Gene3D" id="3.30.420.340">
    <property type="entry name" value="UvrC, RNAse H endonuclease domain"/>
    <property type="match status" value="1"/>
</dbReference>
<dbReference type="NCBIfam" id="TIGR00194">
    <property type="entry name" value="uvrC"/>
    <property type="match status" value="1"/>
</dbReference>
<dbReference type="PROSITE" id="PS50164">
    <property type="entry name" value="GIY_YIG"/>
    <property type="match status" value="1"/>
</dbReference>
<evidence type="ECO:0000313" key="12">
    <source>
        <dbReference type="EMBL" id="MQY08491.1"/>
    </source>
</evidence>
<dbReference type="GO" id="GO:0005737">
    <property type="term" value="C:cytoplasm"/>
    <property type="evidence" value="ECO:0007669"/>
    <property type="project" value="UniProtKB-SubCell"/>
</dbReference>
<comment type="subcellular location">
    <subcellularLocation>
        <location evidence="6">Cytoplasm</location>
    </subcellularLocation>
</comment>
<feature type="coiled-coil region" evidence="7">
    <location>
        <begin position="204"/>
        <end position="231"/>
    </location>
</feature>
<reference evidence="12 13" key="1">
    <citation type="submission" date="2019-10" db="EMBL/GenBank/DDBJ databases">
        <title>Actinomadura rubteroloni sp. nov. and Actinomadura macrotermitis sp. nov., isolated from the gut of fungus growing-termite Macrotermes natalensis.</title>
        <authorList>
            <person name="Benndorf R."/>
            <person name="Martin K."/>
            <person name="Kuefner M."/>
            <person name="De Beer W."/>
            <person name="Kaster A.-K."/>
            <person name="Vollmers J."/>
            <person name="Poulsen M."/>
            <person name="Beemelmanns C."/>
        </authorList>
    </citation>
    <scope>NUCLEOTIDE SEQUENCE [LARGE SCALE GENOMIC DNA]</scope>
    <source>
        <strain evidence="12 13">RB68</strain>
    </source>
</reference>
<feature type="domain" description="UVR" evidence="9">
    <location>
        <begin position="189"/>
        <end position="224"/>
    </location>
</feature>
<evidence type="ECO:0000259" key="11">
    <source>
        <dbReference type="PROSITE" id="PS50165"/>
    </source>
</evidence>
<dbReference type="SUPFAM" id="SSF46600">
    <property type="entry name" value="C-terminal UvrC-binding domain of UvrB"/>
    <property type="match status" value="1"/>
</dbReference>
<gene>
    <name evidence="6 12" type="primary">uvrC</name>
    <name evidence="12" type="ORF">ACRB68_66000</name>
</gene>
<dbReference type="NCBIfam" id="NF001824">
    <property type="entry name" value="PRK00558.1-5"/>
    <property type="match status" value="1"/>
</dbReference>
<dbReference type="InterPro" id="IPR050066">
    <property type="entry name" value="UvrABC_protein_C"/>
</dbReference>
<dbReference type="SMART" id="SM00465">
    <property type="entry name" value="GIYc"/>
    <property type="match status" value="1"/>
</dbReference>
<dbReference type="Pfam" id="PF02151">
    <property type="entry name" value="UVR"/>
    <property type="match status" value="1"/>
</dbReference>
<keyword evidence="5 6" id="KW-0234">DNA repair</keyword>
<sequence length="632" mass="70913">MYRFRDEHGRVVYVGKAKNLRARLNSYFADFAGLHPRTQTMLQTASQVTWTIVGTEVEALQLEYSWIKEFDPRFNVRYRDDKSYPYLAVTLNEKFPRVMVMRGAKRKGVRYFGPYSHAWAIRETVDQLLRVFPVRTCSAGVFKRQEQLDRPCLLGYIDKCSAPCVGKVSEAEHRLLADEFCDFLAGNATRFIKRLERDMREAAASQEYERAARLRDDIRALEQALEKQAVVLPDSTDCDMVAFAEDELEAAVQVFYVRGGRIRGQRGWVVDKVEAVTTGDLVEHFLLQIYSESDSVPREVLVPEPPPDEAAMTELLSERRGGPVALRVPQRGDKKSLLETVARNAHEALKQHKTRRASDLTTRSLALRELQDALELDQAPLRIECYDVSNLQGSNVVASMVVFEDGLARKSEYRRFSIKAVEGQDDVRSIHEVITRRFRRYLAESEKTGELDALAEDPDAPDDAAHQPIDPETGKPRRFAYPPNLVLVDGGQPQVAAAQLALDELGIDDIAVAGIAKRLEELWLPGDDDPVILPRNSEGMYLVQRVRDEAHRFAITFHRQKRSKAMTVSELDAVPGLGPARRAALLKHFGSVKRLKEATPEQVAEVPGIGLRSAAAILAALHGTTDTGGKPA</sequence>
<dbReference type="Pfam" id="PF14520">
    <property type="entry name" value="HHH_5"/>
    <property type="match status" value="1"/>
</dbReference>
<dbReference type="EMBL" id="WEGH01000005">
    <property type="protein sequence ID" value="MQY08491.1"/>
    <property type="molecule type" value="Genomic_DNA"/>
</dbReference>
<name>A0A7K0C4W6_9ACTN</name>
<feature type="domain" description="GIY-YIG" evidence="10">
    <location>
        <begin position="1"/>
        <end position="76"/>
    </location>
</feature>
<dbReference type="Proteomes" id="UP000487268">
    <property type="component" value="Unassembled WGS sequence"/>
</dbReference>
<dbReference type="SUPFAM" id="SSF82771">
    <property type="entry name" value="GIY-YIG endonuclease"/>
    <property type="match status" value="1"/>
</dbReference>
<proteinExistence type="inferred from homology"/>
<dbReference type="PANTHER" id="PTHR30562:SF1">
    <property type="entry name" value="UVRABC SYSTEM PROTEIN C"/>
    <property type="match status" value="1"/>
</dbReference>
<dbReference type="CDD" id="cd10434">
    <property type="entry name" value="GIY-YIG_UvrC_Cho"/>
    <property type="match status" value="1"/>
</dbReference>
<dbReference type="SUPFAM" id="SSF47781">
    <property type="entry name" value="RuvA domain 2-like"/>
    <property type="match status" value="1"/>
</dbReference>
<dbReference type="GO" id="GO:0006289">
    <property type="term" value="P:nucleotide-excision repair"/>
    <property type="evidence" value="ECO:0007669"/>
    <property type="project" value="UniProtKB-UniRule"/>
</dbReference>
<keyword evidence="3 6" id="KW-0228">DNA excision</keyword>
<dbReference type="Gene3D" id="1.10.150.20">
    <property type="entry name" value="5' to 3' exonuclease, C-terminal subdomain"/>
    <property type="match status" value="1"/>
</dbReference>
<keyword evidence="13" id="KW-1185">Reference proteome</keyword>
<dbReference type="GO" id="GO:0009432">
    <property type="term" value="P:SOS response"/>
    <property type="evidence" value="ECO:0007669"/>
    <property type="project" value="UniProtKB-UniRule"/>
</dbReference>
<evidence type="ECO:0000256" key="7">
    <source>
        <dbReference type="SAM" id="Coils"/>
    </source>
</evidence>
<dbReference type="FunFam" id="3.40.1440.10:FF:000001">
    <property type="entry name" value="UvrABC system protein C"/>
    <property type="match status" value="1"/>
</dbReference>
<feature type="region of interest" description="Disordered" evidence="8">
    <location>
        <begin position="454"/>
        <end position="476"/>
    </location>
</feature>
<dbReference type="Pfam" id="PF22920">
    <property type="entry name" value="UvrC_RNaseH"/>
    <property type="match status" value="1"/>
</dbReference>
<evidence type="ECO:0000256" key="8">
    <source>
        <dbReference type="SAM" id="MobiDB-lite"/>
    </source>
</evidence>
<keyword evidence="4 6" id="KW-0267">Excision nuclease</keyword>
<evidence type="ECO:0000256" key="1">
    <source>
        <dbReference type="ARBA" id="ARBA00022490"/>
    </source>
</evidence>
<dbReference type="InterPro" id="IPR004791">
    <property type="entry name" value="UvrC"/>
</dbReference>
<dbReference type="GO" id="GO:0009381">
    <property type="term" value="F:excinuclease ABC activity"/>
    <property type="evidence" value="ECO:0007669"/>
    <property type="project" value="UniProtKB-UniRule"/>
</dbReference>
<evidence type="ECO:0000259" key="9">
    <source>
        <dbReference type="PROSITE" id="PS50151"/>
    </source>
</evidence>
<dbReference type="InterPro" id="IPR003583">
    <property type="entry name" value="Hlx-hairpin-Hlx_DNA-bd_motif"/>
</dbReference>
<evidence type="ECO:0000256" key="4">
    <source>
        <dbReference type="ARBA" id="ARBA00022881"/>
    </source>
</evidence>
<keyword evidence="2 6" id="KW-0227">DNA damage</keyword>
<dbReference type="GO" id="GO:0003677">
    <property type="term" value="F:DNA binding"/>
    <property type="evidence" value="ECO:0007669"/>
    <property type="project" value="UniProtKB-UniRule"/>
</dbReference>
<dbReference type="Pfam" id="PF08459">
    <property type="entry name" value="UvrC_RNaseH_dom"/>
    <property type="match status" value="1"/>
</dbReference>
<evidence type="ECO:0000259" key="10">
    <source>
        <dbReference type="PROSITE" id="PS50164"/>
    </source>
</evidence>
<protein>
    <recommendedName>
        <fullName evidence="6">UvrABC system protein C</fullName>
        <shortName evidence="6">Protein UvrC</shortName>
    </recommendedName>
    <alternativeName>
        <fullName evidence="6">Excinuclease ABC subunit C</fullName>
    </alternativeName>
</protein>
<evidence type="ECO:0000256" key="2">
    <source>
        <dbReference type="ARBA" id="ARBA00022763"/>
    </source>
</evidence>
<evidence type="ECO:0000313" key="13">
    <source>
        <dbReference type="Proteomes" id="UP000487268"/>
    </source>
</evidence>
<dbReference type="Gene3D" id="3.40.1440.10">
    <property type="entry name" value="GIY-YIG endonuclease"/>
    <property type="match status" value="1"/>
</dbReference>
<dbReference type="PANTHER" id="PTHR30562">
    <property type="entry name" value="UVRC/OXIDOREDUCTASE"/>
    <property type="match status" value="1"/>
</dbReference>
<feature type="domain" description="UvrC family homology region profile" evidence="11">
    <location>
        <begin position="240"/>
        <end position="499"/>
    </location>
</feature>
<dbReference type="InterPro" id="IPR001943">
    <property type="entry name" value="UVR_dom"/>
</dbReference>
<dbReference type="InterPro" id="IPR038476">
    <property type="entry name" value="UvrC_RNase_H_dom_sf"/>
</dbReference>
<evidence type="ECO:0000256" key="6">
    <source>
        <dbReference type="HAMAP-Rule" id="MF_00203"/>
    </source>
</evidence>
<evidence type="ECO:0000256" key="5">
    <source>
        <dbReference type="ARBA" id="ARBA00023204"/>
    </source>
</evidence>
<dbReference type="AlphaFoldDB" id="A0A7K0C4W6"/>
<comment type="function">
    <text evidence="6">The UvrABC repair system catalyzes the recognition and processing of DNA lesions. UvrC both incises the 5' and 3' sides of the lesion. The N-terminal half is responsible for the 3' incision and the C-terminal half is responsible for the 5' incision.</text>
</comment>
<dbReference type="InterPro" id="IPR035901">
    <property type="entry name" value="GIY-YIG_endonuc_sf"/>
</dbReference>
<dbReference type="InterPro" id="IPR001162">
    <property type="entry name" value="UvrC_RNase_H_dom"/>
</dbReference>
<dbReference type="HAMAP" id="MF_00203">
    <property type="entry name" value="UvrC"/>
    <property type="match status" value="1"/>
</dbReference>
<dbReference type="GO" id="GO:0009380">
    <property type="term" value="C:excinuclease repair complex"/>
    <property type="evidence" value="ECO:0007669"/>
    <property type="project" value="InterPro"/>
</dbReference>
<evidence type="ECO:0000256" key="3">
    <source>
        <dbReference type="ARBA" id="ARBA00022769"/>
    </source>
</evidence>
<keyword evidence="7" id="KW-0175">Coiled coil</keyword>
<comment type="similarity">
    <text evidence="6">Belongs to the UvrC family.</text>
</comment>
<dbReference type="PROSITE" id="PS50151">
    <property type="entry name" value="UVR"/>
    <property type="match status" value="1"/>
</dbReference>
<comment type="caution">
    <text evidence="12">The sequence shown here is derived from an EMBL/GenBank/DDBJ whole genome shotgun (WGS) entry which is preliminary data.</text>
</comment>
<keyword evidence="1 6" id="KW-0963">Cytoplasm</keyword>
<dbReference type="InterPro" id="IPR047296">
    <property type="entry name" value="GIY-YIG_UvrC_Cho"/>
</dbReference>
<accession>A0A7K0C4W6</accession>